<evidence type="ECO:0000256" key="6">
    <source>
        <dbReference type="PIRSR" id="PIRSR614186-1"/>
    </source>
</evidence>
<dbReference type="Gene3D" id="3.40.50.1820">
    <property type="entry name" value="alpha/beta hydrolase"/>
    <property type="match status" value="1"/>
</dbReference>
<sequence>MATDSLTRIERHASFGGWQEVWQHTSETLHCDMKFAVYLPPQAAHQSVPVLYWLSGLTCSEQNLITKAGFQRYAAELGLMVVAIDTSPRGEHIADDDAWDLGQGAGFYLNATQQPWASHYAMYDYLTKEIPALISAHFPSNGRQSIAGHSMGGHGALMVALNNPGRFESVSAFAPIVAPSQVPWGQKAFTAYLGSDTTQWQQWDSLRLVEQGHSLPVTLIDQGLADPFYPQQLTTELLETRCKEKALPVTFRYQPDYDHSYYFVSTFIEEHLRFHAKALMT</sequence>
<dbReference type="STRING" id="988801.SAMN05216522_10544"/>
<keyword evidence="3 7" id="KW-0378">Hydrolase</keyword>
<dbReference type="AlphaFoldDB" id="A0A1H9HSI5"/>
<dbReference type="GO" id="GO:0018738">
    <property type="term" value="F:S-formylglutathione hydrolase activity"/>
    <property type="evidence" value="ECO:0007669"/>
    <property type="project" value="UniProtKB-UniRule"/>
</dbReference>
<accession>A0A1H9HSI5</accession>
<dbReference type="InterPro" id="IPR000801">
    <property type="entry name" value="Esterase-like"/>
</dbReference>
<dbReference type="GO" id="GO:0052689">
    <property type="term" value="F:carboxylic ester hydrolase activity"/>
    <property type="evidence" value="ECO:0007669"/>
    <property type="project" value="UniProtKB-KW"/>
</dbReference>
<evidence type="ECO:0000256" key="1">
    <source>
        <dbReference type="ARBA" id="ARBA00005622"/>
    </source>
</evidence>
<dbReference type="Proteomes" id="UP000242515">
    <property type="component" value="Unassembled WGS sequence"/>
</dbReference>
<comment type="catalytic activity">
    <reaction evidence="4 7">
        <text>S-formylglutathione + H2O = formate + glutathione + H(+)</text>
        <dbReference type="Rhea" id="RHEA:14961"/>
        <dbReference type="ChEBI" id="CHEBI:15377"/>
        <dbReference type="ChEBI" id="CHEBI:15378"/>
        <dbReference type="ChEBI" id="CHEBI:15740"/>
        <dbReference type="ChEBI" id="CHEBI:57688"/>
        <dbReference type="ChEBI" id="CHEBI:57925"/>
        <dbReference type="EC" id="3.1.2.12"/>
    </reaction>
</comment>
<evidence type="ECO:0000256" key="5">
    <source>
        <dbReference type="NCBIfam" id="TIGR02821"/>
    </source>
</evidence>
<dbReference type="EC" id="3.1.2.12" evidence="5 7"/>
<feature type="active site" description="Charge relay system" evidence="6">
    <location>
        <position position="150"/>
    </location>
</feature>
<name>A0A1H9HSI5_9GAMM</name>
<dbReference type="InterPro" id="IPR014186">
    <property type="entry name" value="S-formylglutathione_hydrol"/>
</dbReference>
<comment type="function">
    <text evidence="7">Serine hydrolase involved in the detoxification of formaldehyde.</text>
</comment>
<dbReference type="RefSeq" id="WP_092674914.1">
    <property type="nucleotide sequence ID" value="NZ_FOGC01000005.1"/>
</dbReference>
<feature type="active site" description="Charge relay system" evidence="6">
    <location>
        <position position="226"/>
    </location>
</feature>
<gene>
    <name evidence="8" type="ORF">SAMN05216522_10544</name>
</gene>
<evidence type="ECO:0000256" key="3">
    <source>
        <dbReference type="ARBA" id="ARBA00022801"/>
    </source>
</evidence>
<keyword evidence="2 7" id="KW-0719">Serine esterase</keyword>
<proteinExistence type="inferred from homology"/>
<evidence type="ECO:0000313" key="9">
    <source>
        <dbReference type="Proteomes" id="UP000242515"/>
    </source>
</evidence>
<feature type="active site" description="Charge relay system" evidence="6">
    <location>
        <position position="259"/>
    </location>
</feature>
<comment type="similarity">
    <text evidence="1 7">Belongs to the esterase D family.</text>
</comment>
<evidence type="ECO:0000256" key="4">
    <source>
        <dbReference type="ARBA" id="ARBA00047590"/>
    </source>
</evidence>
<dbReference type="OrthoDB" id="9782200at2"/>
<evidence type="ECO:0000256" key="2">
    <source>
        <dbReference type="ARBA" id="ARBA00022487"/>
    </source>
</evidence>
<evidence type="ECO:0000313" key="8">
    <source>
        <dbReference type="EMBL" id="SEQ65226.1"/>
    </source>
</evidence>
<dbReference type="FunFam" id="3.40.50.1820:FF:000002">
    <property type="entry name" value="S-formylglutathione hydrolase"/>
    <property type="match status" value="1"/>
</dbReference>
<dbReference type="EMBL" id="FOGC01000005">
    <property type="protein sequence ID" value="SEQ65226.1"/>
    <property type="molecule type" value="Genomic_DNA"/>
</dbReference>
<keyword evidence="9" id="KW-1185">Reference proteome</keyword>
<dbReference type="Pfam" id="PF00756">
    <property type="entry name" value="Esterase"/>
    <property type="match status" value="1"/>
</dbReference>
<organism evidence="8 9">
    <name type="scientific">Rosenbergiella nectarea</name>
    <dbReference type="NCBI Taxonomy" id="988801"/>
    <lineage>
        <taxon>Bacteria</taxon>
        <taxon>Pseudomonadati</taxon>
        <taxon>Pseudomonadota</taxon>
        <taxon>Gammaproteobacteria</taxon>
        <taxon>Enterobacterales</taxon>
        <taxon>Erwiniaceae</taxon>
        <taxon>Rosenbergiella</taxon>
    </lineage>
</organism>
<dbReference type="GO" id="GO:0005829">
    <property type="term" value="C:cytosol"/>
    <property type="evidence" value="ECO:0007669"/>
    <property type="project" value="TreeGrafter"/>
</dbReference>
<reference evidence="9" key="1">
    <citation type="submission" date="2016-10" db="EMBL/GenBank/DDBJ databases">
        <authorList>
            <person name="Varghese N."/>
            <person name="Submissions S."/>
        </authorList>
    </citation>
    <scope>NUCLEOTIDE SEQUENCE [LARGE SCALE GENOMIC DNA]</scope>
    <source>
        <strain evidence="9">8N4</strain>
    </source>
</reference>
<dbReference type="PANTHER" id="PTHR10061">
    <property type="entry name" value="S-FORMYLGLUTATHIONE HYDROLASE"/>
    <property type="match status" value="1"/>
</dbReference>
<protein>
    <recommendedName>
        <fullName evidence="5 7">S-formylglutathione hydrolase</fullName>
        <ecNumber evidence="5 7">3.1.2.12</ecNumber>
    </recommendedName>
</protein>
<evidence type="ECO:0000256" key="7">
    <source>
        <dbReference type="RuleBase" id="RU363068"/>
    </source>
</evidence>
<dbReference type="SUPFAM" id="SSF53474">
    <property type="entry name" value="alpha/beta-Hydrolases"/>
    <property type="match status" value="1"/>
</dbReference>
<dbReference type="InterPro" id="IPR029058">
    <property type="entry name" value="AB_hydrolase_fold"/>
</dbReference>
<dbReference type="NCBIfam" id="TIGR02821">
    <property type="entry name" value="fghA_ester_D"/>
    <property type="match status" value="1"/>
</dbReference>
<dbReference type="PANTHER" id="PTHR10061:SF1">
    <property type="entry name" value="S-FORMYLGLUTATHIONE HYDROLASE YEIG"/>
    <property type="match status" value="1"/>
</dbReference>
<dbReference type="GO" id="GO:0046294">
    <property type="term" value="P:formaldehyde catabolic process"/>
    <property type="evidence" value="ECO:0007669"/>
    <property type="project" value="InterPro"/>
</dbReference>